<evidence type="ECO:0000313" key="2">
    <source>
        <dbReference type="Proteomes" id="UP000279833"/>
    </source>
</evidence>
<evidence type="ECO:0000313" key="1">
    <source>
        <dbReference type="EMBL" id="VDP70457.1"/>
    </source>
</evidence>
<dbReference type="AlphaFoldDB" id="A0A183KXQ8"/>
<protein>
    <submittedName>
        <fullName evidence="3">Ovule protein</fullName>
    </submittedName>
</protein>
<proteinExistence type="predicted"/>
<reference evidence="1 2" key="2">
    <citation type="submission" date="2018-11" db="EMBL/GenBank/DDBJ databases">
        <authorList>
            <consortium name="Pathogen Informatics"/>
        </authorList>
    </citation>
    <scope>NUCLEOTIDE SEQUENCE [LARGE SCALE GENOMIC DNA]</scope>
    <source>
        <strain evidence="1">Dakar</strain>
        <strain evidence="2">Dakar, Senegal</strain>
    </source>
</reference>
<dbReference type="EMBL" id="UZAK01043245">
    <property type="protein sequence ID" value="VDP70457.1"/>
    <property type="molecule type" value="Genomic_DNA"/>
</dbReference>
<name>A0A183KXQ8_9TREM</name>
<keyword evidence="2" id="KW-1185">Reference proteome</keyword>
<sequence length="131" mass="15952">SFLLRHQHLLPHRFLYQDYTKQLQPIYNLQINYKQQLPRLVLEQGRQHDRQDQQEYLVMVLLHHTEQGDSHRVYLSKVVSIWHFLAKLTLVHRGENFSDQHVFLRSLAGYVWTYSTYILEHEFPILFLKQP</sequence>
<reference evidence="3" key="1">
    <citation type="submission" date="2016-06" db="UniProtKB">
        <authorList>
            <consortium name="WormBaseParasite"/>
        </authorList>
    </citation>
    <scope>IDENTIFICATION</scope>
</reference>
<dbReference type="WBParaSite" id="SCUD_0001985701-mRNA-1">
    <property type="protein sequence ID" value="SCUD_0001985701-mRNA-1"/>
    <property type="gene ID" value="SCUD_0001985701"/>
</dbReference>
<accession>A0A183KXQ8</accession>
<gene>
    <name evidence="1" type="ORF">SCUD_LOCUS19854</name>
</gene>
<dbReference type="Proteomes" id="UP000279833">
    <property type="component" value="Unassembled WGS sequence"/>
</dbReference>
<evidence type="ECO:0000313" key="3">
    <source>
        <dbReference type="WBParaSite" id="SCUD_0001985701-mRNA-1"/>
    </source>
</evidence>
<organism evidence="3">
    <name type="scientific">Schistosoma curassoni</name>
    <dbReference type="NCBI Taxonomy" id="6186"/>
    <lineage>
        <taxon>Eukaryota</taxon>
        <taxon>Metazoa</taxon>
        <taxon>Spiralia</taxon>
        <taxon>Lophotrochozoa</taxon>
        <taxon>Platyhelminthes</taxon>
        <taxon>Trematoda</taxon>
        <taxon>Digenea</taxon>
        <taxon>Strigeidida</taxon>
        <taxon>Schistosomatoidea</taxon>
        <taxon>Schistosomatidae</taxon>
        <taxon>Schistosoma</taxon>
    </lineage>
</organism>